<dbReference type="EMBL" id="ANKD01000643">
    <property type="protein sequence ID" value="EPC71585.1"/>
    <property type="molecule type" value="Genomic_DNA"/>
</dbReference>
<dbReference type="Pfam" id="PF19700">
    <property type="entry name" value="DUF6198"/>
    <property type="match status" value="1"/>
</dbReference>
<dbReference type="AlphaFoldDB" id="A0A8E0IQH2"/>
<feature type="transmembrane region" description="Helical" evidence="1">
    <location>
        <begin position="73"/>
        <end position="96"/>
    </location>
</feature>
<protein>
    <recommendedName>
        <fullName evidence="4">YitT family protein</fullName>
    </recommendedName>
</protein>
<dbReference type="InterPro" id="IPR038750">
    <property type="entry name" value="YczE/YyaS-like"/>
</dbReference>
<gene>
    <name evidence="2" type="ORF">Lpp71_12990</name>
</gene>
<evidence type="ECO:0000313" key="3">
    <source>
        <dbReference type="Proteomes" id="UP000014252"/>
    </source>
</evidence>
<keyword evidence="1" id="KW-1133">Transmembrane helix</keyword>
<name>A0A8E0IQH2_LACPA</name>
<proteinExistence type="predicted"/>
<feature type="transmembrane region" description="Helical" evidence="1">
    <location>
        <begin position="156"/>
        <end position="180"/>
    </location>
</feature>
<reference evidence="2 3" key="1">
    <citation type="journal article" date="2013" name="PLoS ONE">
        <title>Lactobacillus paracasei comparative genomics: towards species pan-genome definition and exploitation of diversity.</title>
        <authorList>
            <person name="Smokvina T."/>
            <person name="Wels M."/>
            <person name="Polka J."/>
            <person name="Chervaux C."/>
            <person name="Brisse S."/>
            <person name="Boekhorst J."/>
            <person name="van Hylckama Vlieg J.E."/>
            <person name="Siezen R.J."/>
        </authorList>
    </citation>
    <scope>NUCLEOTIDE SEQUENCE [LARGE SCALE GENOMIC DNA]</scope>
    <source>
        <strain evidence="2 3">Lpp71</strain>
    </source>
</reference>
<evidence type="ECO:0000256" key="1">
    <source>
        <dbReference type="SAM" id="Phobius"/>
    </source>
</evidence>
<dbReference type="Proteomes" id="UP000014252">
    <property type="component" value="Unassembled WGS sequence"/>
</dbReference>
<feature type="transmembrane region" description="Helical" evidence="1">
    <location>
        <begin position="102"/>
        <end position="125"/>
    </location>
</feature>
<evidence type="ECO:0008006" key="4">
    <source>
        <dbReference type="Google" id="ProtNLM"/>
    </source>
</evidence>
<organism evidence="2 3">
    <name type="scientific">Lacticaseibacillus paracasei subsp. paracasei Lpp71</name>
    <dbReference type="NCBI Taxonomy" id="1256207"/>
    <lineage>
        <taxon>Bacteria</taxon>
        <taxon>Bacillati</taxon>
        <taxon>Bacillota</taxon>
        <taxon>Bacilli</taxon>
        <taxon>Lactobacillales</taxon>
        <taxon>Lactobacillaceae</taxon>
        <taxon>Lacticaseibacillus</taxon>
    </lineage>
</organism>
<dbReference type="PANTHER" id="PTHR40078">
    <property type="entry name" value="INTEGRAL MEMBRANE PROTEIN-RELATED"/>
    <property type="match status" value="1"/>
</dbReference>
<keyword evidence="1" id="KW-0472">Membrane</keyword>
<feature type="transmembrane region" description="Helical" evidence="1">
    <location>
        <begin position="42"/>
        <end position="66"/>
    </location>
</feature>
<comment type="caution">
    <text evidence="2">The sequence shown here is derived from an EMBL/GenBank/DDBJ whole genome shotgun (WGS) entry which is preliminary data.</text>
</comment>
<sequence length="201" mass="20644">MMTAIKRQIIAAIGAAIVGLGVGTCVTTGLGADALGVLWEGIATRLAITVGQASLVVTVACIGLVAGINRRHLGLGTIINPIVTSLVTDLVIRYLLVDSHMGIRVSMLVLGVALIAIGSGIAAAASTGKEGYIALSLALAEKCAIDVAKTRMGMDLVCFLSGMLLGGKIMIGPIIGILLIGTVFKRTLAFCELKFSRVLNE</sequence>
<dbReference type="PANTHER" id="PTHR40078:SF1">
    <property type="entry name" value="INTEGRAL MEMBRANE PROTEIN"/>
    <property type="match status" value="1"/>
</dbReference>
<keyword evidence="1" id="KW-0812">Transmembrane</keyword>
<evidence type="ECO:0000313" key="2">
    <source>
        <dbReference type="EMBL" id="EPC71585.1"/>
    </source>
</evidence>
<accession>A0A8E0IQH2</accession>
<feature type="transmembrane region" description="Helical" evidence="1">
    <location>
        <begin position="9"/>
        <end position="30"/>
    </location>
</feature>